<feature type="compositionally biased region" description="Low complexity" evidence="1">
    <location>
        <begin position="99"/>
        <end position="130"/>
    </location>
</feature>
<organism evidence="2 3">
    <name type="scientific">Humicola insolens</name>
    <name type="common">Soft-rot fungus</name>
    <dbReference type="NCBI Taxonomy" id="85995"/>
    <lineage>
        <taxon>Eukaryota</taxon>
        <taxon>Fungi</taxon>
        <taxon>Dikarya</taxon>
        <taxon>Ascomycota</taxon>
        <taxon>Pezizomycotina</taxon>
        <taxon>Sordariomycetes</taxon>
        <taxon>Sordariomycetidae</taxon>
        <taxon>Sordariales</taxon>
        <taxon>Chaetomiaceae</taxon>
        <taxon>Mycothermus</taxon>
    </lineage>
</organism>
<feature type="compositionally biased region" description="Pro residues" evidence="1">
    <location>
        <begin position="141"/>
        <end position="150"/>
    </location>
</feature>
<name>A0ABR3VDJ6_HUMIN</name>
<protein>
    <submittedName>
        <fullName evidence="2">Uncharacterized protein</fullName>
    </submittedName>
</protein>
<evidence type="ECO:0000256" key="1">
    <source>
        <dbReference type="SAM" id="MobiDB-lite"/>
    </source>
</evidence>
<feature type="region of interest" description="Disordered" evidence="1">
    <location>
        <begin position="80"/>
        <end position="158"/>
    </location>
</feature>
<proteinExistence type="predicted"/>
<feature type="compositionally biased region" description="Basic and acidic residues" evidence="1">
    <location>
        <begin position="314"/>
        <end position="323"/>
    </location>
</feature>
<gene>
    <name evidence="2" type="ORF">VTJ49DRAFT_1012</name>
</gene>
<comment type="caution">
    <text evidence="2">The sequence shown here is derived from an EMBL/GenBank/DDBJ whole genome shotgun (WGS) entry which is preliminary data.</text>
</comment>
<dbReference type="Proteomes" id="UP001583172">
    <property type="component" value="Unassembled WGS sequence"/>
</dbReference>
<evidence type="ECO:0000313" key="3">
    <source>
        <dbReference type="Proteomes" id="UP001583172"/>
    </source>
</evidence>
<feature type="compositionally biased region" description="Basic residues" evidence="1">
    <location>
        <begin position="89"/>
        <end position="98"/>
    </location>
</feature>
<reference evidence="2 3" key="1">
    <citation type="journal article" date="2024" name="Commun. Biol.">
        <title>Comparative genomic analysis of thermophilic fungi reveals convergent evolutionary adaptations and gene losses.</title>
        <authorList>
            <person name="Steindorff A.S."/>
            <person name="Aguilar-Pontes M.V."/>
            <person name="Robinson A.J."/>
            <person name="Andreopoulos B."/>
            <person name="LaButti K."/>
            <person name="Kuo A."/>
            <person name="Mondo S."/>
            <person name="Riley R."/>
            <person name="Otillar R."/>
            <person name="Haridas S."/>
            <person name="Lipzen A."/>
            <person name="Grimwood J."/>
            <person name="Schmutz J."/>
            <person name="Clum A."/>
            <person name="Reid I.D."/>
            <person name="Moisan M.C."/>
            <person name="Butler G."/>
            <person name="Nguyen T.T.M."/>
            <person name="Dewar K."/>
            <person name="Conant G."/>
            <person name="Drula E."/>
            <person name="Henrissat B."/>
            <person name="Hansel C."/>
            <person name="Singer S."/>
            <person name="Hutchinson M.I."/>
            <person name="de Vries R.P."/>
            <person name="Natvig D.O."/>
            <person name="Powell A.J."/>
            <person name="Tsang A."/>
            <person name="Grigoriev I.V."/>
        </authorList>
    </citation>
    <scope>NUCLEOTIDE SEQUENCE [LARGE SCALE GENOMIC DNA]</scope>
    <source>
        <strain evidence="2 3">CBS 620.91</strain>
    </source>
</reference>
<feature type="region of interest" description="Disordered" evidence="1">
    <location>
        <begin position="295"/>
        <end position="323"/>
    </location>
</feature>
<keyword evidence="3" id="KW-1185">Reference proteome</keyword>
<dbReference type="EMBL" id="JAZGSY010000135">
    <property type="protein sequence ID" value="KAL1839924.1"/>
    <property type="molecule type" value="Genomic_DNA"/>
</dbReference>
<accession>A0ABR3VDJ6</accession>
<sequence length="381" mass="39153">MVTATFYSEVKRLYTSLQDLVGLRRKKRSVVISEPFNFRREPTVLPGLTEDELVVLSILREKAAASRLGIAHAIDPSRAATPTLFPTAPHRRLAKRRSGSGPLTSSPPSHPLGGTPSSSTLSLPMMMTMPMPMPRLEVTAPNPPTPPRTPTPSSSLMMGGGGGKVGPIPIPIPGAGMEGGGGRYVAGKNMVEGSSSSWRSGSMSGGGCGCAGSDAGSDAGVSGGGGEGVMTGSPRKGAREVVPLSATATDLEMLLFGNPSGTGSITNTSSKAGVAATTAAITTATTTTTRCAGTPTKQAGIDNGVNEITSTTTDKGREDRDLPKLVMPLPSTATTDMIPSSLSSDMVSPLEEARVADCWDMDFEFQLGSPVSPLSPRPRAA</sequence>
<evidence type="ECO:0000313" key="2">
    <source>
        <dbReference type="EMBL" id="KAL1839924.1"/>
    </source>
</evidence>